<keyword evidence="4" id="KW-1185">Reference proteome</keyword>
<protein>
    <submittedName>
        <fullName evidence="3">Uncharacterized protein</fullName>
    </submittedName>
</protein>
<organism evidence="3 4">
    <name type="scientific">Symbiodinium natans</name>
    <dbReference type="NCBI Taxonomy" id="878477"/>
    <lineage>
        <taxon>Eukaryota</taxon>
        <taxon>Sar</taxon>
        <taxon>Alveolata</taxon>
        <taxon>Dinophyceae</taxon>
        <taxon>Suessiales</taxon>
        <taxon>Symbiodiniaceae</taxon>
        <taxon>Symbiodinium</taxon>
    </lineage>
</organism>
<comment type="caution">
    <text evidence="3">The sequence shown here is derived from an EMBL/GenBank/DDBJ whole genome shotgun (WGS) entry which is preliminary data.</text>
</comment>
<accession>A0A812V6G4</accession>
<evidence type="ECO:0000313" key="4">
    <source>
        <dbReference type="Proteomes" id="UP000604046"/>
    </source>
</evidence>
<dbReference type="AlphaFoldDB" id="A0A812V6G4"/>
<sequence length="176" mass="18838">MAKERSGQCGDAVLCTSLLLEINVLTVVVVVPVPARLPAANSAFNMLPLPATCVRVALGACTASAVEMCNLCPRINMYQLAKQAETQAVVMPLSSPSRRRRLDLCCLRACPMQTKDYVHRARVDRTNSSFVPGSSSHCWQTLASDSPLAGLQTRGTGGARGARGRELAESLPQQRA</sequence>
<evidence type="ECO:0000256" key="2">
    <source>
        <dbReference type="SAM" id="Phobius"/>
    </source>
</evidence>
<proteinExistence type="predicted"/>
<evidence type="ECO:0000256" key="1">
    <source>
        <dbReference type="SAM" id="MobiDB-lite"/>
    </source>
</evidence>
<keyword evidence="2" id="KW-0812">Transmembrane</keyword>
<dbReference type="Proteomes" id="UP000604046">
    <property type="component" value="Unassembled WGS sequence"/>
</dbReference>
<keyword evidence="2" id="KW-0472">Membrane</keyword>
<dbReference type="EMBL" id="CAJNDS010002805">
    <property type="protein sequence ID" value="CAE7604633.1"/>
    <property type="molecule type" value="Genomic_DNA"/>
</dbReference>
<gene>
    <name evidence="3" type="ORF">SNAT2548_LOCUS34388</name>
</gene>
<feature type="transmembrane region" description="Helical" evidence="2">
    <location>
        <begin position="12"/>
        <end position="35"/>
    </location>
</feature>
<keyword evidence="2" id="KW-1133">Transmembrane helix</keyword>
<reference evidence="3" key="1">
    <citation type="submission" date="2021-02" db="EMBL/GenBank/DDBJ databases">
        <authorList>
            <person name="Dougan E. K."/>
            <person name="Rhodes N."/>
            <person name="Thang M."/>
            <person name="Chan C."/>
        </authorList>
    </citation>
    <scope>NUCLEOTIDE SEQUENCE</scope>
</reference>
<feature type="region of interest" description="Disordered" evidence="1">
    <location>
        <begin position="149"/>
        <end position="176"/>
    </location>
</feature>
<evidence type="ECO:0000313" key="3">
    <source>
        <dbReference type="EMBL" id="CAE7604633.1"/>
    </source>
</evidence>
<name>A0A812V6G4_9DINO</name>